<name>A0A2U2PBH0_9SPHI</name>
<dbReference type="PANTHER" id="PTHR46558:SF11">
    <property type="entry name" value="HTH-TYPE TRANSCRIPTIONAL REGULATOR XRE"/>
    <property type="match status" value="1"/>
</dbReference>
<evidence type="ECO:0000313" key="3">
    <source>
        <dbReference type="EMBL" id="PWG78732.1"/>
    </source>
</evidence>
<dbReference type="PANTHER" id="PTHR46558">
    <property type="entry name" value="TRACRIPTIONAL REGULATORY PROTEIN-RELATED-RELATED"/>
    <property type="match status" value="1"/>
</dbReference>
<feature type="domain" description="HTH cro/C1-type" evidence="2">
    <location>
        <begin position="8"/>
        <end position="62"/>
    </location>
</feature>
<evidence type="ECO:0000313" key="4">
    <source>
        <dbReference type="Proteomes" id="UP000245647"/>
    </source>
</evidence>
<organism evidence="3 4">
    <name type="scientific">Pararcticibacter amylolyticus</name>
    <dbReference type="NCBI Taxonomy" id="2173175"/>
    <lineage>
        <taxon>Bacteria</taxon>
        <taxon>Pseudomonadati</taxon>
        <taxon>Bacteroidota</taxon>
        <taxon>Sphingobacteriia</taxon>
        <taxon>Sphingobacteriales</taxon>
        <taxon>Sphingobacteriaceae</taxon>
        <taxon>Pararcticibacter</taxon>
    </lineage>
</organism>
<dbReference type="Gene3D" id="1.10.260.40">
    <property type="entry name" value="lambda repressor-like DNA-binding domains"/>
    <property type="match status" value="1"/>
</dbReference>
<dbReference type="EMBL" id="QEAS01000021">
    <property type="protein sequence ID" value="PWG78732.1"/>
    <property type="molecule type" value="Genomic_DNA"/>
</dbReference>
<gene>
    <name evidence="3" type="ORF">DDR33_21160</name>
</gene>
<dbReference type="InterPro" id="IPR001387">
    <property type="entry name" value="Cro/C1-type_HTH"/>
</dbReference>
<dbReference type="Pfam" id="PF01381">
    <property type="entry name" value="HTH_3"/>
    <property type="match status" value="1"/>
</dbReference>
<comment type="caution">
    <text evidence="3">The sequence shown here is derived from an EMBL/GenBank/DDBJ whole genome shotgun (WGS) entry which is preliminary data.</text>
</comment>
<sequence>MNAVALRIKKIRSNIGLTQEQMADKINLSVKAWQKIENGITRLDLERLNQIAEILETSLVDLINADEGIYVHQEIDKNENIYNKEVNYHNNISDEERELYKKIIADKEKTIADKDKEIEFLKDLLKKS</sequence>
<reference evidence="3 4" key="1">
    <citation type="submission" date="2018-04" db="EMBL/GenBank/DDBJ databases">
        <title>Pedobacter chongqingensis sp. nov., isolated from a rottenly hemp rope.</title>
        <authorList>
            <person name="Cai Y."/>
        </authorList>
    </citation>
    <scope>NUCLEOTIDE SEQUENCE [LARGE SCALE GENOMIC DNA]</scope>
    <source>
        <strain evidence="3 4">FJ4-8</strain>
    </source>
</reference>
<evidence type="ECO:0000259" key="2">
    <source>
        <dbReference type="PROSITE" id="PS50943"/>
    </source>
</evidence>
<dbReference type="GO" id="GO:0003677">
    <property type="term" value="F:DNA binding"/>
    <property type="evidence" value="ECO:0007669"/>
    <property type="project" value="UniProtKB-KW"/>
</dbReference>
<dbReference type="InterPro" id="IPR010982">
    <property type="entry name" value="Lambda_DNA-bd_dom_sf"/>
</dbReference>
<dbReference type="CDD" id="cd00093">
    <property type="entry name" value="HTH_XRE"/>
    <property type="match status" value="1"/>
</dbReference>
<accession>A0A2U2PBH0</accession>
<proteinExistence type="predicted"/>
<keyword evidence="1" id="KW-0238">DNA-binding</keyword>
<dbReference type="AlphaFoldDB" id="A0A2U2PBH0"/>
<dbReference type="SMART" id="SM00530">
    <property type="entry name" value="HTH_XRE"/>
    <property type="match status" value="1"/>
</dbReference>
<dbReference type="SUPFAM" id="SSF47413">
    <property type="entry name" value="lambda repressor-like DNA-binding domains"/>
    <property type="match status" value="1"/>
</dbReference>
<evidence type="ECO:0000256" key="1">
    <source>
        <dbReference type="ARBA" id="ARBA00023125"/>
    </source>
</evidence>
<dbReference type="Proteomes" id="UP000245647">
    <property type="component" value="Unassembled WGS sequence"/>
</dbReference>
<dbReference type="PROSITE" id="PS50943">
    <property type="entry name" value="HTH_CROC1"/>
    <property type="match status" value="1"/>
</dbReference>
<protein>
    <submittedName>
        <fullName evidence="3">Transcriptional regulator</fullName>
    </submittedName>
</protein>
<dbReference type="RefSeq" id="WP_109417793.1">
    <property type="nucleotide sequence ID" value="NZ_QEAS01000021.1"/>
</dbReference>
<keyword evidence="4" id="KW-1185">Reference proteome</keyword>
<dbReference type="OrthoDB" id="1122522at2"/>